<protein>
    <recommendedName>
        <fullName evidence="1">Thioester reductase (TE) domain-containing protein</fullName>
    </recommendedName>
</protein>
<evidence type="ECO:0000313" key="2">
    <source>
        <dbReference type="EMBL" id="CAF1117803.1"/>
    </source>
</evidence>
<evidence type="ECO:0000313" key="4">
    <source>
        <dbReference type="Proteomes" id="UP000663860"/>
    </source>
</evidence>
<dbReference type="EMBL" id="CAJNOE010000283">
    <property type="protein sequence ID" value="CAF1117803.1"/>
    <property type="molecule type" value="Genomic_DNA"/>
</dbReference>
<dbReference type="EMBL" id="CAJOBB010004861">
    <property type="protein sequence ID" value="CAF4106299.1"/>
    <property type="molecule type" value="Genomic_DNA"/>
</dbReference>
<evidence type="ECO:0000313" key="3">
    <source>
        <dbReference type="EMBL" id="CAF4106299.1"/>
    </source>
</evidence>
<organism evidence="2 4">
    <name type="scientific">Adineta steineri</name>
    <dbReference type="NCBI Taxonomy" id="433720"/>
    <lineage>
        <taxon>Eukaryota</taxon>
        <taxon>Metazoa</taxon>
        <taxon>Spiralia</taxon>
        <taxon>Gnathifera</taxon>
        <taxon>Rotifera</taxon>
        <taxon>Eurotatoria</taxon>
        <taxon>Bdelloidea</taxon>
        <taxon>Adinetida</taxon>
        <taxon>Adinetidae</taxon>
        <taxon>Adineta</taxon>
    </lineage>
</organism>
<dbReference type="Pfam" id="PF07993">
    <property type="entry name" value="NAD_binding_4"/>
    <property type="match status" value="1"/>
</dbReference>
<accession>A0A814QCY4</accession>
<dbReference type="AlphaFoldDB" id="A0A814QCY4"/>
<name>A0A814QCY4_9BILA</name>
<dbReference type="InterPro" id="IPR013120">
    <property type="entry name" value="FAR_NAD-bd"/>
</dbReference>
<dbReference type="Proteomes" id="UP000663868">
    <property type="component" value="Unassembled WGS sequence"/>
</dbReference>
<evidence type="ECO:0000259" key="1">
    <source>
        <dbReference type="Pfam" id="PF07993"/>
    </source>
</evidence>
<comment type="caution">
    <text evidence="2">The sequence shown here is derived from an EMBL/GenBank/DDBJ whole genome shotgun (WGS) entry which is preliminary data.</text>
</comment>
<dbReference type="Gene3D" id="3.40.50.720">
    <property type="entry name" value="NAD(P)-binding Rossmann-like Domain"/>
    <property type="match status" value="1"/>
</dbReference>
<dbReference type="InterPro" id="IPR036291">
    <property type="entry name" value="NAD(P)-bd_dom_sf"/>
</dbReference>
<sequence>MPRSALITGSTGYIGVQVFSNLLRQKAIDRVLCISRHKDHEAFWSSIQSQANKFQVPLNLSEAKAKVGVVNVDLDKNHNLILPALEKYKQSVSTVHHLACDSTYGHPFEHFEPWINCTKALIEYCMDPKYPKQMYATGSYGHHLIDNPHVDHKEDFYFINGYFQYKRWLNNYMQERMDEGLKGIVFEPAYIIGPVDPGQDYIFWRIARMFVTLGYAFKYPMGFTPVEMMIDNYMLTVNQPDTGLKVMSPIIPKPHPFFLYVHEAIQKLVPDLKIVDYQEFRNIIKQIMPKRLKYFGPNVPLVVETTNATATFHPLYDNTRFEKGDLTDYLLNCAGLKEAVKLGLEDRQKLFTMRSQAAN</sequence>
<dbReference type="Proteomes" id="UP000663860">
    <property type="component" value="Unassembled WGS sequence"/>
</dbReference>
<gene>
    <name evidence="2" type="ORF">IZO911_LOCUS23968</name>
    <name evidence="3" type="ORF">KXQ929_LOCUS34823</name>
</gene>
<feature type="domain" description="Thioester reductase (TE)" evidence="1">
    <location>
        <begin position="7"/>
        <end position="199"/>
    </location>
</feature>
<proteinExistence type="predicted"/>
<reference evidence="2" key="1">
    <citation type="submission" date="2021-02" db="EMBL/GenBank/DDBJ databases">
        <authorList>
            <person name="Nowell W R."/>
        </authorList>
    </citation>
    <scope>NUCLEOTIDE SEQUENCE</scope>
</reference>
<dbReference type="SUPFAM" id="SSF51735">
    <property type="entry name" value="NAD(P)-binding Rossmann-fold domains"/>
    <property type="match status" value="1"/>
</dbReference>